<dbReference type="AlphaFoldDB" id="A0A251YT27"/>
<protein>
    <recommendedName>
        <fullName evidence="2">DUF305 domain-containing protein</fullName>
    </recommendedName>
</protein>
<reference evidence="3 4" key="1">
    <citation type="submission" date="2016-08" db="EMBL/GenBank/DDBJ databases">
        <title>Genome sequence of Clavibacter michiganensis spp strain CFBP8019.</title>
        <authorList>
            <person name="Thapa S.P."/>
            <person name="Coaker G."/>
            <person name="Jacques M.-A."/>
        </authorList>
    </citation>
    <scope>NUCLEOTIDE SEQUENCE [LARGE SCALE GENOMIC DNA]</scope>
    <source>
        <strain evidence="3">CFBP8019</strain>
    </source>
</reference>
<comment type="caution">
    <text evidence="3">The sequence shown here is derived from an EMBL/GenBank/DDBJ whole genome shotgun (WGS) entry which is preliminary data.</text>
</comment>
<dbReference type="Pfam" id="PF03713">
    <property type="entry name" value="DUF305"/>
    <property type="match status" value="1"/>
</dbReference>
<dbReference type="PANTHER" id="PTHR36933:SF1">
    <property type="entry name" value="SLL0788 PROTEIN"/>
    <property type="match status" value="1"/>
</dbReference>
<dbReference type="PANTHER" id="PTHR36933">
    <property type="entry name" value="SLL0788 PROTEIN"/>
    <property type="match status" value="1"/>
</dbReference>
<sequence length="257" mass="27869">MTDRGTDASDRSDRAEGDVVVDHVPDDDIREEELEGLVAHGEERRARGRRIRIGIAAGIVAVALVVAGLLVGRVTAPVSALTPSTNSAEAGFSRDMQVHHEQAVQMSLMIIDRTDDPEVKLIAQDIAQAQAQQAGQMYAFLTSWGLDQAPSQPRMTWMTLPTLDGGTDHSSMDMTPGATMPGLASQADLEELQGLTGVEAERKYLTLMIAHHRGGVEMAQALLDRSRNPLVTNLASGMVMIQDKEILYMQQLLDARS</sequence>
<dbReference type="InterPro" id="IPR005183">
    <property type="entry name" value="DUF305_CopM-like"/>
</dbReference>
<dbReference type="OrthoDB" id="26872at2"/>
<evidence type="ECO:0000259" key="2">
    <source>
        <dbReference type="Pfam" id="PF03713"/>
    </source>
</evidence>
<evidence type="ECO:0000256" key="1">
    <source>
        <dbReference type="SAM" id="Phobius"/>
    </source>
</evidence>
<feature type="domain" description="DUF305" evidence="2">
    <location>
        <begin position="89"/>
        <end position="253"/>
    </location>
</feature>
<dbReference type="EMBL" id="MDJZ01000005">
    <property type="protein sequence ID" value="OUE27355.1"/>
    <property type="molecule type" value="Genomic_DNA"/>
</dbReference>
<keyword evidence="1" id="KW-0472">Membrane</keyword>
<keyword evidence="1" id="KW-0812">Transmembrane</keyword>
<dbReference type="RefSeq" id="WP_086513951.1">
    <property type="nucleotide sequence ID" value="NZ_MDJZ01000005.1"/>
</dbReference>
<evidence type="ECO:0000313" key="3">
    <source>
        <dbReference type="EMBL" id="OUE27355.1"/>
    </source>
</evidence>
<gene>
    <name evidence="3" type="ORF">BFL37_04505</name>
</gene>
<organism evidence="3 4">
    <name type="scientific">Clavibacter michiganensis</name>
    <dbReference type="NCBI Taxonomy" id="28447"/>
    <lineage>
        <taxon>Bacteria</taxon>
        <taxon>Bacillati</taxon>
        <taxon>Actinomycetota</taxon>
        <taxon>Actinomycetes</taxon>
        <taxon>Micrococcales</taxon>
        <taxon>Microbacteriaceae</taxon>
        <taxon>Clavibacter</taxon>
    </lineage>
</organism>
<name>A0A251YT27_9MICO</name>
<dbReference type="Gene3D" id="1.20.1260.10">
    <property type="match status" value="1"/>
</dbReference>
<keyword evidence="1" id="KW-1133">Transmembrane helix</keyword>
<proteinExistence type="predicted"/>
<feature type="transmembrane region" description="Helical" evidence="1">
    <location>
        <begin position="53"/>
        <end position="72"/>
    </location>
</feature>
<keyword evidence="4" id="KW-1185">Reference proteome</keyword>
<dbReference type="InterPro" id="IPR012347">
    <property type="entry name" value="Ferritin-like"/>
</dbReference>
<dbReference type="Proteomes" id="UP000195101">
    <property type="component" value="Unassembled WGS sequence"/>
</dbReference>
<accession>A0A251YT27</accession>
<evidence type="ECO:0000313" key="4">
    <source>
        <dbReference type="Proteomes" id="UP000195101"/>
    </source>
</evidence>